<dbReference type="Proteomes" id="UP000316095">
    <property type="component" value="Unassembled WGS sequence"/>
</dbReference>
<evidence type="ECO:0000313" key="2">
    <source>
        <dbReference type="EMBL" id="TWT62084.1"/>
    </source>
</evidence>
<evidence type="ECO:0000313" key="3">
    <source>
        <dbReference type="Proteomes" id="UP000316095"/>
    </source>
</evidence>
<keyword evidence="1" id="KW-0812">Transmembrane</keyword>
<comment type="caution">
    <text evidence="2">The sequence shown here is derived from an EMBL/GenBank/DDBJ whole genome shotgun (WGS) entry which is preliminary data.</text>
</comment>
<reference evidence="2 3" key="1">
    <citation type="submission" date="2019-02" db="EMBL/GenBank/DDBJ databases">
        <title>Deep-cultivation of Planctomycetes and their phenomic and genomic characterization uncovers novel biology.</title>
        <authorList>
            <person name="Wiegand S."/>
            <person name="Jogler M."/>
            <person name="Boedeker C."/>
            <person name="Pinto D."/>
            <person name="Vollmers J."/>
            <person name="Rivas-Marin E."/>
            <person name="Kohn T."/>
            <person name="Peeters S.H."/>
            <person name="Heuer A."/>
            <person name="Rast P."/>
            <person name="Oberbeckmann S."/>
            <person name="Bunk B."/>
            <person name="Jeske O."/>
            <person name="Meyerdierks A."/>
            <person name="Storesund J.E."/>
            <person name="Kallscheuer N."/>
            <person name="Luecker S."/>
            <person name="Lage O.M."/>
            <person name="Pohl T."/>
            <person name="Merkel B.J."/>
            <person name="Hornburger P."/>
            <person name="Mueller R.-W."/>
            <person name="Bruemmer F."/>
            <person name="Labrenz M."/>
            <person name="Spormann A.M."/>
            <person name="Op Den Camp H."/>
            <person name="Overmann J."/>
            <person name="Amann R."/>
            <person name="Jetten M.S.M."/>
            <person name="Mascher T."/>
            <person name="Medema M.H."/>
            <person name="Devos D.P."/>
            <person name="Kaster A.-K."/>
            <person name="Ovreas L."/>
            <person name="Rohde M."/>
            <person name="Galperin M.Y."/>
            <person name="Jogler C."/>
        </authorList>
    </citation>
    <scope>NUCLEOTIDE SEQUENCE [LARGE SCALE GENOMIC DNA]</scope>
    <source>
        <strain evidence="2 3">Pan54</strain>
    </source>
</reference>
<gene>
    <name evidence="2" type="ORF">Pan54_28230</name>
</gene>
<dbReference type="OrthoDB" id="9808275at2"/>
<keyword evidence="3" id="KW-1185">Reference proteome</keyword>
<accession>A0A5C5XGY2</accession>
<feature type="transmembrane region" description="Helical" evidence="1">
    <location>
        <begin position="24"/>
        <end position="45"/>
    </location>
</feature>
<sequence length="144" mass="15727">MALTILADLSDISRHSRGYGSTNFVLILAGFIAIVLIVGLIITLLEKIRSSDSPADSQNNASLLQTLAQELGLTAEELLFIEQLAIQEQLPVAELLFVDPSLWKSNLDGEAEKREIARSAMSKIFGVETMQSQQLQESQPLTSV</sequence>
<evidence type="ECO:0000256" key="1">
    <source>
        <dbReference type="SAM" id="Phobius"/>
    </source>
</evidence>
<organism evidence="2 3">
    <name type="scientific">Rubinisphaera italica</name>
    <dbReference type="NCBI Taxonomy" id="2527969"/>
    <lineage>
        <taxon>Bacteria</taxon>
        <taxon>Pseudomonadati</taxon>
        <taxon>Planctomycetota</taxon>
        <taxon>Planctomycetia</taxon>
        <taxon>Planctomycetales</taxon>
        <taxon>Planctomycetaceae</taxon>
        <taxon>Rubinisphaera</taxon>
    </lineage>
</organism>
<dbReference type="EMBL" id="SJPG01000001">
    <property type="protein sequence ID" value="TWT62084.1"/>
    <property type="molecule type" value="Genomic_DNA"/>
</dbReference>
<keyword evidence="1" id="KW-0472">Membrane</keyword>
<keyword evidence="1" id="KW-1133">Transmembrane helix</keyword>
<dbReference type="RefSeq" id="WP_146503982.1">
    <property type="nucleotide sequence ID" value="NZ_SJPG01000001.1"/>
</dbReference>
<dbReference type="AlphaFoldDB" id="A0A5C5XGY2"/>
<name>A0A5C5XGY2_9PLAN</name>
<proteinExistence type="predicted"/>
<protein>
    <submittedName>
        <fullName evidence="2">Uncharacterized protein</fullName>
    </submittedName>
</protein>